<feature type="compositionally biased region" description="Low complexity" evidence="1">
    <location>
        <begin position="193"/>
        <end position="202"/>
    </location>
</feature>
<sequence length="761" mass="84571">MEDEEDTYGFGSFSELFDAGASQAQKRLDLGALSRFCMSERLLSRFQQQQRQDKRCAVFQHVAAKFNGVGIDGGLGALSVAALEGGGVVWLQTEQSDSDALKRRKKELQDITNRAPQETKSAAALFVAVELVAEVLPTTVQNTVQGVEMKLSDGNRLELTFMPGPFAGVTHRDEFLQTLKKLMADGKEEASAEHAAAIPAESESAKEEVGGGDLQSQVDSEASDAAQREKFRQLVRRYTTVDPLSDEGIAIAKQVHAGTGYHLGPMAKQIPKFSADSEYRKKTVAELSSYLNRMNQEWGEADSHRELHTKAKHSRNDDDLFEYTDTDTGAQIPARAYEQRYLEYAKAHEVNPVLHLCPDQGEKMKRDTTALNGALDAHHSAPTTSSTVAEEEARSASAYFIATLGFDVSKSCIIDEDFFSAAENVPVSRVEGDPAFRAAVDRKRAEIWKSWGDTFARVRGSRVSTDEPPPRASEALSVSRAAGKRSRERRRSLVLPNPDELRSTADANVSNSSERVNYRSTEGESARSGMKRSRPTSLKSDPAQRSRRKERRQSIVSTVSLPPAFTSEDEQKKTPRSSNTPRSTRKSPRPTHPANGYAREASALEMVADQDADLCKLCYSEQALVHMNPCAHAVCVSCWSRLSPSVGKNGSSSRREHDQIDRQHRRVQLAAMQRFPHKPKLSRHTQEICAAQRNHDMDKLTDHCRRHHERLDACTRQVRYTVPPSSSGSCNQSYVSSIPFSLLIEALDQQEQRMRFIIKCA</sequence>
<gene>
    <name evidence="2" type="ORF">PF010_g5753</name>
</gene>
<evidence type="ECO:0000313" key="3">
    <source>
        <dbReference type="Proteomes" id="UP000488956"/>
    </source>
</evidence>
<dbReference type="AlphaFoldDB" id="A0A6G0LNS7"/>
<proteinExistence type="predicted"/>
<reference evidence="2 3" key="1">
    <citation type="submission" date="2018-09" db="EMBL/GenBank/DDBJ databases">
        <title>Genomic investigation of the strawberry pathogen Phytophthora fragariae indicates pathogenicity is determined by transcriptional variation in three key races.</title>
        <authorList>
            <person name="Adams T.M."/>
            <person name="Armitage A.D."/>
            <person name="Sobczyk M.K."/>
            <person name="Bates H.J."/>
            <person name="Dunwell J.M."/>
            <person name="Nellist C.F."/>
            <person name="Harrison R.J."/>
        </authorList>
    </citation>
    <scope>NUCLEOTIDE SEQUENCE [LARGE SCALE GENOMIC DNA]</scope>
    <source>
        <strain evidence="2 3">ONT-3</strain>
    </source>
</reference>
<evidence type="ECO:0000313" key="2">
    <source>
        <dbReference type="EMBL" id="KAE9125125.1"/>
    </source>
</evidence>
<evidence type="ECO:0000256" key="1">
    <source>
        <dbReference type="SAM" id="MobiDB-lite"/>
    </source>
</evidence>
<feature type="compositionally biased region" description="Basic residues" evidence="1">
    <location>
        <begin position="482"/>
        <end position="492"/>
    </location>
</feature>
<organism evidence="2 3">
    <name type="scientific">Phytophthora fragariae</name>
    <dbReference type="NCBI Taxonomy" id="53985"/>
    <lineage>
        <taxon>Eukaryota</taxon>
        <taxon>Sar</taxon>
        <taxon>Stramenopiles</taxon>
        <taxon>Oomycota</taxon>
        <taxon>Peronosporomycetes</taxon>
        <taxon>Peronosporales</taxon>
        <taxon>Peronosporaceae</taxon>
        <taxon>Phytophthora</taxon>
    </lineage>
</organism>
<feature type="compositionally biased region" description="Polar residues" evidence="1">
    <location>
        <begin position="505"/>
        <end position="520"/>
    </location>
</feature>
<feature type="region of interest" description="Disordered" evidence="1">
    <location>
        <begin position="186"/>
        <end position="225"/>
    </location>
</feature>
<comment type="caution">
    <text evidence="2">The sequence shown here is derived from an EMBL/GenBank/DDBJ whole genome shotgun (WGS) entry which is preliminary data.</text>
</comment>
<feature type="region of interest" description="Disordered" evidence="1">
    <location>
        <begin position="460"/>
        <end position="596"/>
    </location>
</feature>
<dbReference type="EMBL" id="QXFX01000219">
    <property type="protein sequence ID" value="KAE9125125.1"/>
    <property type="molecule type" value="Genomic_DNA"/>
</dbReference>
<dbReference type="Proteomes" id="UP000488956">
    <property type="component" value="Unassembled WGS sequence"/>
</dbReference>
<dbReference type="SUPFAM" id="SSF57850">
    <property type="entry name" value="RING/U-box"/>
    <property type="match status" value="1"/>
</dbReference>
<accession>A0A6G0LNS7</accession>
<name>A0A6G0LNS7_9STRA</name>
<protein>
    <submittedName>
        <fullName evidence="2">Uncharacterized protein</fullName>
    </submittedName>
</protein>